<feature type="region of interest" description="Disordered" evidence="1">
    <location>
        <begin position="136"/>
        <end position="217"/>
    </location>
</feature>
<keyword evidence="2" id="KW-1133">Transmembrane helix</keyword>
<evidence type="ECO:0000256" key="3">
    <source>
        <dbReference type="SAM" id="SignalP"/>
    </source>
</evidence>
<dbReference type="PANTHER" id="PTHR47461:SF1">
    <property type="entry name" value="PHYTOLONGIN PHYL1.2"/>
    <property type="match status" value="1"/>
</dbReference>
<comment type="caution">
    <text evidence="4">The sequence shown here is derived from an EMBL/GenBank/DDBJ whole genome shotgun (WGS) entry which is preliminary data.</text>
</comment>
<feature type="compositionally biased region" description="Polar residues" evidence="1">
    <location>
        <begin position="143"/>
        <end position="168"/>
    </location>
</feature>
<keyword evidence="3" id="KW-0732">Signal</keyword>
<evidence type="ECO:0000256" key="2">
    <source>
        <dbReference type="SAM" id="Phobius"/>
    </source>
</evidence>
<evidence type="ECO:0000313" key="5">
    <source>
        <dbReference type="Proteomes" id="UP001341840"/>
    </source>
</evidence>
<dbReference type="EMBL" id="JASCZI010000152">
    <property type="protein sequence ID" value="MED6109426.1"/>
    <property type="molecule type" value="Genomic_DNA"/>
</dbReference>
<feature type="transmembrane region" description="Helical" evidence="2">
    <location>
        <begin position="253"/>
        <end position="272"/>
    </location>
</feature>
<sequence>MSCELLVWWCWVELTCDLLAAHFGPSRLSQSSSHEAEFTMESIQNKVHYCCVSKANHILYAYNGGDQQLETLATLCLEKAPPFHSFLEHLRDEYRKLARKASRGKSQNPNSTHIQEKLLPVIHNLITSLESVSHGTNWRDRNSSSFHPNLSPSPSNLNGQIEGASSTKAPLLGKSSKPEKKKIKDHVIAMRDVELEEHRKSTDRGPKADSGNLDCIGQGGAGASASLQKDMGSMRMRTGPQNIRKKWWRQVRIVLAIDAAVCIMLFIIWLFICHGLSCIR</sequence>
<keyword evidence="5" id="KW-1185">Reference proteome</keyword>
<organism evidence="4 5">
    <name type="scientific">Stylosanthes scabra</name>
    <dbReference type="NCBI Taxonomy" id="79078"/>
    <lineage>
        <taxon>Eukaryota</taxon>
        <taxon>Viridiplantae</taxon>
        <taxon>Streptophyta</taxon>
        <taxon>Embryophyta</taxon>
        <taxon>Tracheophyta</taxon>
        <taxon>Spermatophyta</taxon>
        <taxon>Magnoliopsida</taxon>
        <taxon>eudicotyledons</taxon>
        <taxon>Gunneridae</taxon>
        <taxon>Pentapetalae</taxon>
        <taxon>rosids</taxon>
        <taxon>fabids</taxon>
        <taxon>Fabales</taxon>
        <taxon>Fabaceae</taxon>
        <taxon>Papilionoideae</taxon>
        <taxon>50 kb inversion clade</taxon>
        <taxon>dalbergioids sensu lato</taxon>
        <taxon>Dalbergieae</taxon>
        <taxon>Pterocarpus clade</taxon>
        <taxon>Stylosanthes</taxon>
    </lineage>
</organism>
<reference evidence="4 5" key="1">
    <citation type="journal article" date="2023" name="Plants (Basel)">
        <title>Bridging the Gap: Combining Genomics and Transcriptomics Approaches to Understand Stylosanthes scabra, an Orphan Legume from the Brazilian Caatinga.</title>
        <authorList>
            <person name="Ferreira-Neto J.R.C."/>
            <person name="da Silva M.D."/>
            <person name="Binneck E."/>
            <person name="de Melo N.F."/>
            <person name="da Silva R.H."/>
            <person name="de Melo A.L.T.M."/>
            <person name="Pandolfi V."/>
            <person name="Bustamante F.O."/>
            <person name="Brasileiro-Vidal A.C."/>
            <person name="Benko-Iseppon A.M."/>
        </authorList>
    </citation>
    <scope>NUCLEOTIDE SEQUENCE [LARGE SCALE GENOMIC DNA]</scope>
    <source>
        <tissue evidence="4">Leaves</tissue>
    </source>
</reference>
<feature type="compositionally biased region" description="Basic and acidic residues" evidence="1">
    <location>
        <begin position="185"/>
        <end position="207"/>
    </location>
</feature>
<dbReference type="PANTHER" id="PTHR47461">
    <property type="entry name" value="PHYTOLONGIN PHYL1.2"/>
    <property type="match status" value="1"/>
</dbReference>
<proteinExistence type="predicted"/>
<feature type="signal peptide" evidence="3">
    <location>
        <begin position="1"/>
        <end position="20"/>
    </location>
</feature>
<feature type="chain" id="PRO_5045687116" description="VAMP-like protein" evidence="3">
    <location>
        <begin position="21"/>
        <end position="280"/>
    </location>
</feature>
<keyword evidence="2" id="KW-0472">Membrane</keyword>
<protein>
    <recommendedName>
        <fullName evidence="6">VAMP-like protein</fullName>
    </recommendedName>
</protein>
<evidence type="ECO:0000313" key="4">
    <source>
        <dbReference type="EMBL" id="MED6109426.1"/>
    </source>
</evidence>
<dbReference type="Proteomes" id="UP001341840">
    <property type="component" value="Unassembled WGS sequence"/>
</dbReference>
<gene>
    <name evidence="4" type="ORF">PIB30_033505</name>
</gene>
<dbReference type="Gene3D" id="3.30.450.50">
    <property type="entry name" value="Longin domain"/>
    <property type="match status" value="1"/>
</dbReference>
<dbReference type="InterPro" id="IPR044783">
    <property type="entry name" value="PHYL"/>
</dbReference>
<keyword evidence="2" id="KW-0812">Transmembrane</keyword>
<name>A0ABU6QC13_9FABA</name>
<accession>A0ABU6QC13</accession>
<evidence type="ECO:0008006" key="6">
    <source>
        <dbReference type="Google" id="ProtNLM"/>
    </source>
</evidence>
<evidence type="ECO:0000256" key="1">
    <source>
        <dbReference type="SAM" id="MobiDB-lite"/>
    </source>
</evidence>